<protein>
    <submittedName>
        <fullName evidence="1">Uncharacterized protein</fullName>
    </submittedName>
</protein>
<evidence type="ECO:0000313" key="2">
    <source>
        <dbReference type="Proteomes" id="UP000036987"/>
    </source>
</evidence>
<sequence length="272" mass="29890">MAPRILACFGRGFGPESTLGHSGSESDQRRAGPVLVELFSSQGCKTSPDAENLISRLGRGDFAELEEEEGMLPAVVVLEFHVEYWDYLGWKDPFGSSMWTVRQKAYVESLKLDTLYTPQVVVMGRKECLGTEESNIISAVRSAPRFAAPTFQVSFQKPGPETLNVSLTGQLRMKVDCCGLDVMVALCESGLTTNCIRGENAGKMLSNDYVVRKLEKLCSVKDISSKKILSGTLGFSLWEGFDASKSMIVLFAQNSSNYHTFGVQKFKLPDGL</sequence>
<dbReference type="InterPro" id="IPR036249">
    <property type="entry name" value="Thioredoxin-like_sf"/>
</dbReference>
<keyword evidence="2" id="KW-1185">Reference proteome</keyword>
<comment type="caution">
    <text evidence="1">The sequence shown here is derived from an EMBL/GenBank/DDBJ whole genome shotgun (WGS) entry which is preliminary data.</text>
</comment>
<organism evidence="1 2">
    <name type="scientific">Zostera marina</name>
    <name type="common">Eelgrass</name>
    <dbReference type="NCBI Taxonomy" id="29655"/>
    <lineage>
        <taxon>Eukaryota</taxon>
        <taxon>Viridiplantae</taxon>
        <taxon>Streptophyta</taxon>
        <taxon>Embryophyta</taxon>
        <taxon>Tracheophyta</taxon>
        <taxon>Spermatophyta</taxon>
        <taxon>Magnoliopsida</taxon>
        <taxon>Liliopsida</taxon>
        <taxon>Zosteraceae</taxon>
        <taxon>Zostera</taxon>
    </lineage>
</organism>
<dbReference type="InterPro" id="IPR010634">
    <property type="entry name" value="DUF1223"/>
</dbReference>
<dbReference type="Pfam" id="PF06764">
    <property type="entry name" value="DUF1223"/>
    <property type="match status" value="1"/>
</dbReference>
<name>A0A0K9PG10_ZOSMR</name>
<proteinExistence type="predicted"/>
<dbReference type="EMBL" id="LFYR01000930">
    <property type="protein sequence ID" value="KMZ67135.1"/>
    <property type="molecule type" value="Genomic_DNA"/>
</dbReference>
<accession>A0A0K9PG10</accession>
<dbReference type="PANTHER" id="PTHR36057">
    <property type="match status" value="1"/>
</dbReference>
<gene>
    <name evidence="1" type="ORF">ZOSMA_278G00210</name>
</gene>
<evidence type="ECO:0000313" key="1">
    <source>
        <dbReference type="EMBL" id="KMZ67135.1"/>
    </source>
</evidence>
<dbReference type="STRING" id="29655.A0A0K9PG10"/>
<reference evidence="2" key="1">
    <citation type="journal article" date="2016" name="Nature">
        <title>The genome of the seagrass Zostera marina reveals angiosperm adaptation to the sea.</title>
        <authorList>
            <person name="Olsen J.L."/>
            <person name="Rouze P."/>
            <person name="Verhelst B."/>
            <person name="Lin Y.-C."/>
            <person name="Bayer T."/>
            <person name="Collen J."/>
            <person name="Dattolo E."/>
            <person name="De Paoli E."/>
            <person name="Dittami S."/>
            <person name="Maumus F."/>
            <person name="Michel G."/>
            <person name="Kersting A."/>
            <person name="Lauritano C."/>
            <person name="Lohaus R."/>
            <person name="Toepel M."/>
            <person name="Tonon T."/>
            <person name="Vanneste K."/>
            <person name="Amirebrahimi M."/>
            <person name="Brakel J."/>
            <person name="Bostroem C."/>
            <person name="Chovatia M."/>
            <person name="Grimwood J."/>
            <person name="Jenkins J.W."/>
            <person name="Jueterbock A."/>
            <person name="Mraz A."/>
            <person name="Stam W.T."/>
            <person name="Tice H."/>
            <person name="Bornberg-Bauer E."/>
            <person name="Green P.J."/>
            <person name="Pearson G.A."/>
            <person name="Procaccini G."/>
            <person name="Duarte C.M."/>
            <person name="Schmutz J."/>
            <person name="Reusch T.B.H."/>
            <person name="Van de Peer Y."/>
        </authorList>
    </citation>
    <scope>NUCLEOTIDE SEQUENCE [LARGE SCALE GENOMIC DNA]</scope>
    <source>
        <strain evidence="2">cv. Finnish</strain>
    </source>
</reference>
<dbReference type="PANTHER" id="PTHR36057:SF1">
    <property type="entry name" value="LIPOPROTEIN LIPID ATTACHMENT SITE-LIKE PROTEIN, PUTATIVE (DUF1223)-RELATED"/>
    <property type="match status" value="1"/>
</dbReference>
<dbReference type="Proteomes" id="UP000036987">
    <property type="component" value="Unassembled WGS sequence"/>
</dbReference>
<dbReference type="AlphaFoldDB" id="A0A0K9PG10"/>
<dbReference type="SUPFAM" id="SSF52833">
    <property type="entry name" value="Thioredoxin-like"/>
    <property type="match status" value="1"/>
</dbReference>
<dbReference type="OrthoDB" id="938668at2759"/>
<dbReference type="OMA" id="LPIDYWD"/>